<dbReference type="EMBL" id="JAVDRF010000003">
    <property type="protein sequence ID" value="MDR6535999.1"/>
    <property type="molecule type" value="Genomic_DNA"/>
</dbReference>
<evidence type="ECO:0000313" key="1">
    <source>
        <dbReference type="EMBL" id="MDR6535999.1"/>
    </source>
</evidence>
<proteinExistence type="predicted"/>
<dbReference type="Proteomes" id="UP001184230">
    <property type="component" value="Unassembled WGS sequence"/>
</dbReference>
<sequence length="126" mass="13110">MTVRASSPRPMRELLAQLQRLQLTDNTGEVDLRVCSSVLLADVAEDAETTISTIHQGLGAIGHLLAHSAVPIEDGTIGADSMESLGFLMAELGDLAAACMTLAARCRRAIQASGPPPPGWPPPSPG</sequence>
<reference evidence="1 2" key="1">
    <citation type="submission" date="2023-07" db="EMBL/GenBank/DDBJ databases">
        <title>Sorghum-associated microbial communities from plants grown in Nebraska, USA.</title>
        <authorList>
            <person name="Schachtman D."/>
        </authorList>
    </citation>
    <scope>NUCLEOTIDE SEQUENCE [LARGE SCALE GENOMIC DNA]</scope>
    <source>
        <strain evidence="1 2">DS1781</strain>
    </source>
</reference>
<gene>
    <name evidence="1" type="ORF">J2739_001769</name>
</gene>
<organism evidence="1 2">
    <name type="scientific">Variovorax soli</name>
    <dbReference type="NCBI Taxonomy" id="376815"/>
    <lineage>
        <taxon>Bacteria</taxon>
        <taxon>Pseudomonadati</taxon>
        <taxon>Pseudomonadota</taxon>
        <taxon>Betaproteobacteria</taxon>
        <taxon>Burkholderiales</taxon>
        <taxon>Comamonadaceae</taxon>
        <taxon>Variovorax</taxon>
    </lineage>
</organism>
<accession>A0ABU1NC47</accession>
<keyword evidence="2" id="KW-1185">Reference proteome</keyword>
<protein>
    <submittedName>
        <fullName evidence="1">Uncharacterized protein</fullName>
    </submittedName>
</protein>
<name>A0ABU1NC47_9BURK</name>
<comment type="caution">
    <text evidence="1">The sequence shown here is derived from an EMBL/GenBank/DDBJ whole genome shotgun (WGS) entry which is preliminary data.</text>
</comment>
<evidence type="ECO:0000313" key="2">
    <source>
        <dbReference type="Proteomes" id="UP001184230"/>
    </source>
</evidence>